<dbReference type="Pfam" id="PF13802">
    <property type="entry name" value="Gal_mutarotas_2"/>
    <property type="match status" value="1"/>
</dbReference>
<evidence type="ECO:0000313" key="5">
    <source>
        <dbReference type="WBParaSite" id="EVEC_0001181201-mRNA-1"/>
    </source>
</evidence>
<protein>
    <submittedName>
        <fullName evidence="5">Galectin</fullName>
    </submittedName>
</protein>
<evidence type="ECO:0000256" key="1">
    <source>
        <dbReference type="SAM" id="Phobius"/>
    </source>
</evidence>
<proteinExistence type="predicted"/>
<name>A0A0N4VLP4_ENTVE</name>
<accession>A0A0N4VLP4</accession>
<dbReference type="STRING" id="51028.A0A0N4VLP4"/>
<keyword evidence="4" id="KW-1185">Reference proteome</keyword>
<keyword evidence="1" id="KW-0472">Membrane</keyword>
<dbReference type="OrthoDB" id="3237269at2759"/>
<dbReference type="EMBL" id="UXUI01011564">
    <property type="protein sequence ID" value="VDD96339.1"/>
    <property type="molecule type" value="Genomic_DNA"/>
</dbReference>
<keyword evidence="1" id="KW-1133">Transmembrane helix</keyword>
<dbReference type="InterPro" id="IPR025887">
    <property type="entry name" value="Glyco_hydro_31_N_dom"/>
</dbReference>
<sequence>MFLAGLGALTFEIIALLVSMEMYVQQKVWLKQSSWLKRMLLRSVLLLSFTVLYVLAVDRSNFKTCSQSGFCKRQRSTAQRPEYEVVPETVMRNASAVIAELRSRINTLRMVIVSLADSTIRVVIDEPEGSLRPRYQPLDVLQNGTNLKTEDFKYFKKEASMVTFVLENGAQVMVAFKPFQILVYINGEVVVGLNSHHLLKFEHYRKKVPGKEKDDGEGFWEETFKTHTDSKPH</sequence>
<dbReference type="Proteomes" id="UP000274131">
    <property type="component" value="Unassembled WGS sequence"/>
</dbReference>
<feature type="transmembrane region" description="Helical" evidence="1">
    <location>
        <begin position="39"/>
        <end position="57"/>
    </location>
</feature>
<reference evidence="3 4" key="2">
    <citation type="submission" date="2018-10" db="EMBL/GenBank/DDBJ databases">
        <authorList>
            <consortium name="Pathogen Informatics"/>
        </authorList>
    </citation>
    <scope>NUCLEOTIDE SEQUENCE [LARGE SCALE GENOMIC DNA]</scope>
</reference>
<evidence type="ECO:0000259" key="2">
    <source>
        <dbReference type="Pfam" id="PF13802"/>
    </source>
</evidence>
<feature type="domain" description="Glycoside hydrolase family 31 N-terminal" evidence="2">
    <location>
        <begin position="110"/>
        <end position="229"/>
    </location>
</feature>
<organism evidence="5">
    <name type="scientific">Enterobius vermicularis</name>
    <name type="common">Human pinworm</name>
    <dbReference type="NCBI Taxonomy" id="51028"/>
    <lineage>
        <taxon>Eukaryota</taxon>
        <taxon>Metazoa</taxon>
        <taxon>Ecdysozoa</taxon>
        <taxon>Nematoda</taxon>
        <taxon>Chromadorea</taxon>
        <taxon>Rhabditida</taxon>
        <taxon>Spirurina</taxon>
        <taxon>Oxyuridomorpha</taxon>
        <taxon>Oxyuroidea</taxon>
        <taxon>Oxyuridae</taxon>
        <taxon>Enterobius</taxon>
    </lineage>
</organism>
<keyword evidence="1" id="KW-0812">Transmembrane</keyword>
<dbReference type="WBParaSite" id="EVEC_0001181201-mRNA-1">
    <property type="protein sequence ID" value="EVEC_0001181201-mRNA-1"/>
    <property type="gene ID" value="EVEC_0001181201"/>
</dbReference>
<dbReference type="AlphaFoldDB" id="A0A0N4VLP4"/>
<gene>
    <name evidence="3" type="ORF">EVEC_LOCUS11090</name>
</gene>
<evidence type="ECO:0000313" key="4">
    <source>
        <dbReference type="Proteomes" id="UP000274131"/>
    </source>
</evidence>
<reference evidence="5" key="1">
    <citation type="submission" date="2017-02" db="UniProtKB">
        <authorList>
            <consortium name="WormBaseParasite"/>
        </authorList>
    </citation>
    <scope>IDENTIFICATION</scope>
</reference>
<evidence type="ECO:0000313" key="3">
    <source>
        <dbReference type="EMBL" id="VDD96339.1"/>
    </source>
</evidence>